<keyword evidence="4" id="KW-1003">Cell membrane</keyword>
<feature type="transmembrane region" description="Helical" evidence="8">
    <location>
        <begin position="331"/>
        <end position="351"/>
    </location>
</feature>
<dbReference type="InterPro" id="IPR000522">
    <property type="entry name" value="ABC_transptr_permease_BtuC"/>
</dbReference>
<dbReference type="GO" id="GO:0005886">
    <property type="term" value="C:plasma membrane"/>
    <property type="evidence" value="ECO:0007669"/>
    <property type="project" value="UniProtKB-SubCell"/>
</dbReference>
<keyword evidence="6 8" id="KW-1133">Transmembrane helix</keyword>
<dbReference type="GO" id="GO:0033214">
    <property type="term" value="P:siderophore-iron import into cell"/>
    <property type="evidence" value="ECO:0007669"/>
    <property type="project" value="TreeGrafter"/>
</dbReference>
<dbReference type="CDD" id="cd06550">
    <property type="entry name" value="TM_ABC_iron-siderophores_like"/>
    <property type="match status" value="1"/>
</dbReference>
<dbReference type="Gene3D" id="1.10.3470.10">
    <property type="entry name" value="ABC transporter involved in vitamin B12 uptake, BtuC"/>
    <property type="match status" value="1"/>
</dbReference>
<feature type="transmembrane region" description="Helical" evidence="8">
    <location>
        <begin position="20"/>
        <end position="42"/>
    </location>
</feature>
<evidence type="ECO:0000256" key="7">
    <source>
        <dbReference type="ARBA" id="ARBA00023136"/>
    </source>
</evidence>
<dbReference type="InterPro" id="IPR037294">
    <property type="entry name" value="ABC_BtuC-like"/>
</dbReference>
<feature type="transmembrane region" description="Helical" evidence="8">
    <location>
        <begin position="171"/>
        <end position="195"/>
    </location>
</feature>
<dbReference type="GO" id="GO:0022857">
    <property type="term" value="F:transmembrane transporter activity"/>
    <property type="evidence" value="ECO:0007669"/>
    <property type="project" value="InterPro"/>
</dbReference>
<feature type="transmembrane region" description="Helical" evidence="8">
    <location>
        <begin position="79"/>
        <end position="98"/>
    </location>
</feature>
<evidence type="ECO:0000256" key="4">
    <source>
        <dbReference type="ARBA" id="ARBA00022475"/>
    </source>
</evidence>
<accession>A0A420CXM3</accession>
<evidence type="ECO:0000256" key="1">
    <source>
        <dbReference type="ARBA" id="ARBA00004651"/>
    </source>
</evidence>
<evidence type="ECO:0000256" key="2">
    <source>
        <dbReference type="ARBA" id="ARBA00007935"/>
    </source>
</evidence>
<dbReference type="PANTHER" id="PTHR30472:SF25">
    <property type="entry name" value="ABC TRANSPORTER PERMEASE PROTEIN MJ0876-RELATED"/>
    <property type="match status" value="1"/>
</dbReference>
<comment type="similarity">
    <text evidence="2">Belongs to the binding-protein-dependent transport system permease family. FecCD subfamily.</text>
</comment>
<dbReference type="SUPFAM" id="SSF81345">
    <property type="entry name" value="ABC transporter involved in vitamin B12 uptake, BtuC"/>
    <property type="match status" value="1"/>
</dbReference>
<reference evidence="9 10" key="1">
    <citation type="submission" date="2018-09" db="EMBL/GenBank/DDBJ databases">
        <title>Genomic Encyclopedia of Archaeal and Bacterial Type Strains, Phase II (KMG-II): from individual species to whole genera.</title>
        <authorList>
            <person name="Goeker M."/>
        </authorList>
    </citation>
    <scope>NUCLEOTIDE SEQUENCE [LARGE SCALE GENOMIC DNA]</scope>
    <source>
        <strain evidence="9 10">DSM 27620</strain>
    </source>
</reference>
<protein>
    <submittedName>
        <fullName evidence="9">Iron complex transport system permease protein</fullName>
    </submittedName>
</protein>
<comment type="caution">
    <text evidence="9">The sequence shown here is derived from an EMBL/GenBank/DDBJ whole genome shotgun (WGS) entry which is preliminary data.</text>
</comment>
<evidence type="ECO:0000256" key="8">
    <source>
        <dbReference type="SAM" id="Phobius"/>
    </source>
</evidence>
<proteinExistence type="inferred from homology"/>
<dbReference type="Proteomes" id="UP000285906">
    <property type="component" value="Unassembled WGS sequence"/>
</dbReference>
<feature type="transmembrane region" description="Helical" evidence="8">
    <location>
        <begin position="301"/>
        <end position="319"/>
    </location>
</feature>
<keyword evidence="5 8" id="KW-0812">Transmembrane</keyword>
<sequence>MIHHLDSLSLINLKSKSLTFYAIIGIILLILMMVLALNIGVYDFGNSSSYEVLWKFLTGDSSLSLSEKYVIWEVRTSRIVMAVLIGSMLAVSGTTLQGMFKNPLATGESIGLTSGATLLAAIAIVLGHTFESYLPEIIRNSLVGVSAFVGAFLAMVIVYRISTSAGKTNVVMMLLSGVAITSIGFSITGFLIYISKDEQLRDLTFWNLGSLAGATWTRNIILSIVLLFSYVIILPKGKALNAMLLGEKDAQHLGINVETLKKQIVLITSLMIGTCVAFSGTIGFVGLIVPYILRLLFRSDYHFILPLSAICGSILLLLADTISRTIVAPSELPIGILTSLIGGPIFIAILIKYKNTLR</sequence>
<comment type="subcellular location">
    <subcellularLocation>
        <location evidence="1">Cell membrane</location>
        <topology evidence="1">Multi-pass membrane protein</topology>
    </subcellularLocation>
</comment>
<feature type="transmembrane region" description="Helical" evidence="8">
    <location>
        <begin position="142"/>
        <end position="159"/>
    </location>
</feature>
<dbReference type="FunFam" id="1.10.3470.10:FF:000001">
    <property type="entry name" value="Vitamin B12 ABC transporter permease BtuC"/>
    <property type="match status" value="1"/>
</dbReference>
<evidence type="ECO:0000256" key="5">
    <source>
        <dbReference type="ARBA" id="ARBA00022692"/>
    </source>
</evidence>
<keyword evidence="3" id="KW-0813">Transport</keyword>
<feature type="transmembrane region" description="Helical" evidence="8">
    <location>
        <begin position="110"/>
        <end position="130"/>
    </location>
</feature>
<dbReference type="PANTHER" id="PTHR30472">
    <property type="entry name" value="FERRIC ENTEROBACTIN TRANSPORT SYSTEM PERMEASE PROTEIN"/>
    <property type="match status" value="1"/>
</dbReference>
<evidence type="ECO:0000256" key="3">
    <source>
        <dbReference type="ARBA" id="ARBA00022448"/>
    </source>
</evidence>
<evidence type="ECO:0000256" key="6">
    <source>
        <dbReference type="ARBA" id="ARBA00022989"/>
    </source>
</evidence>
<keyword evidence="7 8" id="KW-0472">Membrane</keyword>
<dbReference type="EMBL" id="RAQH01000008">
    <property type="protein sequence ID" value="RKE83214.1"/>
    <property type="molecule type" value="Genomic_DNA"/>
</dbReference>
<dbReference type="Pfam" id="PF01032">
    <property type="entry name" value="FecCD"/>
    <property type="match status" value="1"/>
</dbReference>
<feature type="transmembrane region" description="Helical" evidence="8">
    <location>
        <begin position="215"/>
        <end position="234"/>
    </location>
</feature>
<name>A0A420CXM3_9FLAO</name>
<dbReference type="AlphaFoldDB" id="A0A420CXM3"/>
<organism evidence="9 10">
    <name type="scientific">Epilithonimonas arachidiradicis</name>
    <dbReference type="NCBI Taxonomy" id="1617282"/>
    <lineage>
        <taxon>Bacteria</taxon>
        <taxon>Pseudomonadati</taxon>
        <taxon>Bacteroidota</taxon>
        <taxon>Flavobacteriia</taxon>
        <taxon>Flavobacteriales</taxon>
        <taxon>Weeksellaceae</taxon>
        <taxon>Chryseobacterium group</taxon>
        <taxon>Epilithonimonas</taxon>
    </lineage>
</organism>
<gene>
    <name evidence="9" type="ORF">BXY58_2766</name>
</gene>
<evidence type="ECO:0000313" key="9">
    <source>
        <dbReference type="EMBL" id="RKE83214.1"/>
    </source>
</evidence>
<feature type="transmembrane region" description="Helical" evidence="8">
    <location>
        <begin position="264"/>
        <end position="289"/>
    </location>
</feature>
<evidence type="ECO:0000313" key="10">
    <source>
        <dbReference type="Proteomes" id="UP000285906"/>
    </source>
</evidence>